<sequence length="240" mass="27801">MIISSNDGSEEYSSESVALDVYCTNNEINFYDKPFFGTRQRDTIKKRGINAPKYILVYKVPINREFLTSPPYNTDLKMKFRIDKRDFTNQIRDRWGLVAKPVNYNYLMCDLYICHIGIFYDYPTGNSITTIEAKAPSRIYDLKLIYCHQNYGRDTFVRCGTLTQNFMADIAVGYNCDDEYIEEEANKITNNNEKESDMTFTSNNELMCNGINIYSSDPKVVAFLSLEIFIIQVVIHIGEV</sequence>
<accession>A0A0N5C071</accession>
<proteinExistence type="predicted"/>
<evidence type="ECO:0000313" key="1">
    <source>
        <dbReference type="Proteomes" id="UP000046392"/>
    </source>
</evidence>
<dbReference type="AlphaFoldDB" id="A0A0N5C071"/>
<keyword evidence="1" id="KW-1185">Reference proteome</keyword>
<evidence type="ECO:0000313" key="2">
    <source>
        <dbReference type="WBParaSite" id="SPAL_0001140200.1"/>
    </source>
</evidence>
<organism evidence="1 2">
    <name type="scientific">Strongyloides papillosus</name>
    <name type="common">Intestinal threadworm</name>
    <dbReference type="NCBI Taxonomy" id="174720"/>
    <lineage>
        <taxon>Eukaryota</taxon>
        <taxon>Metazoa</taxon>
        <taxon>Ecdysozoa</taxon>
        <taxon>Nematoda</taxon>
        <taxon>Chromadorea</taxon>
        <taxon>Rhabditida</taxon>
        <taxon>Tylenchina</taxon>
        <taxon>Panagrolaimomorpha</taxon>
        <taxon>Strongyloidoidea</taxon>
        <taxon>Strongyloididae</taxon>
        <taxon>Strongyloides</taxon>
    </lineage>
</organism>
<protein>
    <submittedName>
        <fullName evidence="2">CUB domain-containing protein</fullName>
    </submittedName>
</protein>
<name>A0A0N5C071_STREA</name>
<dbReference type="Proteomes" id="UP000046392">
    <property type="component" value="Unplaced"/>
</dbReference>
<dbReference type="WBParaSite" id="SPAL_0001140200.1">
    <property type="protein sequence ID" value="SPAL_0001140200.1"/>
    <property type="gene ID" value="SPAL_0001140200"/>
</dbReference>
<reference evidence="2" key="1">
    <citation type="submission" date="2017-02" db="UniProtKB">
        <authorList>
            <consortium name="WormBaseParasite"/>
        </authorList>
    </citation>
    <scope>IDENTIFICATION</scope>
</reference>